<sequence>MVAQAAGAERVKRVLITGGNTGIGFETAKSLCAKGWDVTLACRDKGRAAAAVASIKEQQPGAQVSSLNLDLANLASVKAAASSLVDTGCADFDVLLNNAGAYSPWEAYGQSKLANILFTYELARRLKDYPQVTVNCLHPGVVRTELGRYMVNSSNQMWMGPAIYLASFFFKTPQQGAQTSIYLASSPDVANTTSKYFVDCKAVASSRASHDASVAARLWEYSAALTKVPADILQPAKVA</sequence>
<dbReference type="Proteomes" id="UP000485058">
    <property type="component" value="Unassembled WGS sequence"/>
</dbReference>
<reference evidence="2 3" key="1">
    <citation type="submission" date="2020-02" db="EMBL/GenBank/DDBJ databases">
        <title>Draft genome sequence of Haematococcus lacustris strain NIES-144.</title>
        <authorList>
            <person name="Morimoto D."/>
            <person name="Nakagawa S."/>
            <person name="Yoshida T."/>
            <person name="Sawayama S."/>
        </authorList>
    </citation>
    <scope>NUCLEOTIDE SEQUENCE [LARGE SCALE GENOMIC DNA]</scope>
    <source>
        <strain evidence="2 3">NIES-144</strain>
    </source>
</reference>
<dbReference type="InterPro" id="IPR036291">
    <property type="entry name" value="NAD(P)-bd_dom_sf"/>
</dbReference>
<gene>
    <name evidence="2" type="ORF">HaLaN_04650</name>
</gene>
<keyword evidence="1" id="KW-0560">Oxidoreductase</keyword>
<evidence type="ECO:0000313" key="3">
    <source>
        <dbReference type="Proteomes" id="UP000485058"/>
    </source>
</evidence>
<organism evidence="2 3">
    <name type="scientific">Haematococcus lacustris</name>
    <name type="common">Green alga</name>
    <name type="synonym">Haematococcus pluvialis</name>
    <dbReference type="NCBI Taxonomy" id="44745"/>
    <lineage>
        <taxon>Eukaryota</taxon>
        <taxon>Viridiplantae</taxon>
        <taxon>Chlorophyta</taxon>
        <taxon>core chlorophytes</taxon>
        <taxon>Chlorophyceae</taxon>
        <taxon>CS clade</taxon>
        <taxon>Chlamydomonadales</taxon>
        <taxon>Haematococcaceae</taxon>
        <taxon>Haematococcus</taxon>
    </lineage>
</organism>
<name>A0A699YRT6_HAELA</name>
<dbReference type="SUPFAM" id="SSF51735">
    <property type="entry name" value="NAD(P)-binding Rossmann-fold domains"/>
    <property type="match status" value="1"/>
</dbReference>
<dbReference type="InterPro" id="IPR002347">
    <property type="entry name" value="SDR_fam"/>
</dbReference>
<comment type="caution">
    <text evidence="2">The sequence shown here is derived from an EMBL/GenBank/DDBJ whole genome shotgun (WGS) entry which is preliminary data.</text>
</comment>
<keyword evidence="3" id="KW-1185">Reference proteome</keyword>
<evidence type="ECO:0000256" key="1">
    <source>
        <dbReference type="ARBA" id="ARBA00023002"/>
    </source>
</evidence>
<dbReference type="GO" id="GO:0016491">
    <property type="term" value="F:oxidoreductase activity"/>
    <property type="evidence" value="ECO:0007669"/>
    <property type="project" value="UniProtKB-KW"/>
</dbReference>
<dbReference type="PRINTS" id="PR00081">
    <property type="entry name" value="GDHRDH"/>
</dbReference>
<dbReference type="EMBL" id="BLLF01000239">
    <property type="protein sequence ID" value="GFH09494.1"/>
    <property type="molecule type" value="Genomic_DNA"/>
</dbReference>
<proteinExistence type="predicted"/>
<dbReference type="PANTHER" id="PTHR43157:SF31">
    <property type="entry name" value="PHOSPHATIDYLINOSITOL-GLYCAN BIOSYNTHESIS CLASS F PROTEIN"/>
    <property type="match status" value="1"/>
</dbReference>
<dbReference type="AlphaFoldDB" id="A0A699YRT6"/>
<dbReference type="Gene3D" id="3.40.50.720">
    <property type="entry name" value="NAD(P)-binding Rossmann-like Domain"/>
    <property type="match status" value="2"/>
</dbReference>
<dbReference type="Pfam" id="PF00106">
    <property type="entry name" value="adh_short"/>
    <property type="match status" value="1"/>
</dbReference>
<evidence type="ECO:0000313" key="2">
    <source>
        <dbReference type="EMBL" id="GFH09494.1"/>
    </source>
</evidence>
<protein>
    <submittedName>
        <fullName evidence="2">Uncharacterized protein</fullName>
    </submittedName>
</protein>
<accession>A0A699YRT6</accession>
<dbReference type="PANTHER" id="PTHR43157">
    <property type="entry name" value="PHOSPHATIDYLINOSITOL-GLYCAN BIOSYNTHESIS CLASS F PROTEIN-RELATED"/>
    <property type="match status" value="1"/>
</dbReference>